<dbReference type="InterPro" id="IPR029052">
    <property type="entry name" value="Metallo-depent_PP-like"/>
</dbReference>
<dbReference type="EMBL" id="JBEPMX010000012">
    <property type="protein sequence ID" value="MET3684132.1"/>
    <property type="molecule type" value="Genomic_DNA"/>
</dbReference>
<comment type="similarity">
    <text evidence="1 8">Belongs to the SbcD family.</text>
</comment>
<dbReference type="PANTHER" id="PTHR30337">
    <property type="entry name" value="COMPONENT OF ATP-DEPENDENT DSDNA EXONUCLEASE"/>
    <property type="match status" value="1"/>
</dbReference>
<dbReference type="InterPro" id="IPR026843">
    <property type="entry name" value="SbcD_C"/>
</dbReference>
<evidence type="ECO:0000259" key="10">
    <source>
        <dbReference type="Pfam" id="PF12320"/>
    </source>
</evidence>
<keyword evidence="6 8" id="KW-0269">Exonuclease</keyword>
<evidence type="ECO:0000259" key="9">
    <source>
        <dbReference type="Pfam" id="PF00149"/>
    </source>
</evidence>
<dbReference type="Gene3D" id="3.60.21.10">
    <property type="match status" value="1"/>
</dbReference>
<evidence type="ECO:0000256" key="7">
    <source>
        <dbReference type="ARBA" id="ARBA00023172"/>
    </source>
</evidence>
<dbReference type="PANTHER" id="PTHR30337:SF0">
    <property type="entry name" value="NUCLEASE SBCCD SUBUNIT D"/>
    <property type="match status" value="1"/>
</dbReference>
<feature type="domain" description="Nuclease SbcCD subunit D C-terminal" evidence="10">
    <location>
        <begin position="271"/>
        <end position="357"/>
    </location>
</feature>
<dbReference type="Pfam" id="PF12320">
    <property type="entry name" value="SbcD_C"/>
    <property type="match status" value="1"/>
</dbReference>
<comment type="caution">
    <text evidence="11">The sequence shown here is derived from an EMBL/GenBank/DDBJ whole genome shotgun (WGS) entry which is preliminary data.</text>
</comment>
<accession>A0ABV2KX34</accession>
<evidence type="ECO:0000256" key="2">
    <source>
        <dbReference type="ARBA" id="ARBA00011322"/>
    </source>
</evidence>
<evidence type="ECO:0000256" key="1">
    <source>
        <dbReference type="ARBA" id="ARBA00010555"/>
    </source>
</evidence>
<organism evidence="11 12">
    <name type="scientific">Alkalibacillus flavidus</name>
    <dbReference type="NCBI Taxonomy" id="546021"/>
    <lineage>
        <taxon>Bacteria</taxon>
        <taxon>Bacillati</taxon>
        <taxon>Bacillota</taxon>
        <taxon>Bacilli</taxon>
        <taxon>Bacillales</taxon>
        <taxon>Bacillaceae</taxon>
        <taxon>Alkalibacillus</taxon>
    </lineage>
</organism>
<evidence type="ECO:0000256" key="8">
    <source>
        <dbReference type="RuleBase" id="RU363069"/>
    </source>
</evidence>
<dbReference type="InterPro" id="IPR041796">
    <property type="entry name" value="Mre11_N"/>
</dbReference>
<keyword evidence="12" id="KW-1185">Reference proteome</keyword>
<reference evidence="11 12" key="1">
    <citation type="submission" date="2024-06" db="EMBL/GenBank/DDBJ databases">
        <title>Genomic Encyclopedia of Type Strains, Phase IV (KMG-IV): sequencing the most valuable type-strain genomes for metagenomic binning, comparative biology and taxonomic classification.</title>
        <authorList>
            <person name="Goeker M."/>
        </authorList>
    </citation>
    <scope>NUCLEOTIDE SEQUENCE [LARGE SCALE GENOMIC DNA]</scope>
    <source>
        <strain evidence="11 12">DSM 23520</strain>
    </source>
</reference>
<evidence type="ECO:0000256" key="4">
    <source>
        <dbReference type="ARBA" id="ARBA00022722"/>
    </source>
</evidence>
<name>A0ABV2KX34_9BACI</name>
<dbReference type="InterPro" id="IPR004843">
    <property type="entry name" value="Calcineurin-like_PHP"/>
</dbReference>
<evidence type="ECO:0000256" key="6">
    <source>
        <dbReference type="ARBA" id="ARBA00022839"/>
    </source>
</evidence>
<comment type="function">
    <text evidence="8">SbcCD cleaves DNA hairpin structures. These structures can inhibit DNA replication and are intermediates in certain DNA recombination reactions. The complex acts as a 3'-&gt;5' double strand exonuclease that can open hairpins. It also has a 5' single-strand endonuclease activity.</text>
</comment>
<comment type="subunit">
    <text evidence="2 8">Heterodimer of SbcC and SbcD.</text>
</comment>
<dbReference type="CDD" id="cd00840">
    <property type="entry name" value="MPP_Mre11_N"/>
    <property type="match status" value="1"/>
</dbReference>
<proteinExistence type="inferred from homology"/>
<gene>
    <name evidence="8" type="primary">sbcD</name>
    <name evidence="11" type="ORF">ABID56_002258</name>
</gene>
<evidence type="ECO:0000256" key="3">
    <source>
        <dbReference type="ARBA" id="ARBA00013365"/>
    </source>
</evidence>
<dbReference type="InterPro" id="IPR004593">
    <property type="entry name" value="SbcD"/>
</dbReference>
<dbReference type="SUPFAM" id="SSF56300">
    <property type="entry name" value="Metallo-dependent phosphatases"/>
    <property type="match status" value="1"/>
</dbReference>
<evidence type="ECO:0000313" key="11">
    <source>
        <dbReference type="EMBL" id="MET3684132.1"/>
    </source>
</evidence>
<evidence type="ECO:0000313" key="12">
    <source>
        <dbReference type="Proteomes" id="UP001549167"/>
    </source>
</evidence>
<dbReference type="InterPro" id="IPR050535">
    <property type="entry name" value="DNA_Repair-Maintenance_Comp"/>
</dbReference>
<feature type="domain" description="Calcineurin-like phosphoesterase" evidence="9">
    <location>
        <begin position="1"/>
        <end position="186"/>
    </location>
</feature>
<dbReference type="NCBIfam" id="TIGR00619">
    <property type="entry name" value="sbcd"/>
    <property type="match status" value="1"/>
</dbReference>
<keyword evidence="5 8" id="KW-0378">Hydrolase</keyword>
<sequence>MKLIHTADWHLGKLVQGVYMTEDQRFILDQFVSDIAMEQPDVIIIAGDLYDRAVPPTEAVDLLDQYLAHIVLDLQIPVVAISGNHDSPGRLRFGSQMMQGQGLYIVSELNQQMEPVVIHDEYGAVHFHLVPYAEPGSIRHLFDDESIKTHHDATKAIVNQIESNLDQDARHVFVGHLFATPKGEERHNTSESERPLAIGGAEHVDASLFEPFHYTALGHLHQAHFVGNETVRYAGSPLKYSISEENHQKGYLIVELADDGNVEIEKRLLEPKRDMRRVEGYLDDLLQQEVNDDYVFVRLLDEEAVQFPMERIRSVYPNAMHVERRIPRSERPERAVQQMERRRLSDMELFRAFYQDVTGEEASSDEETIIRDALHQVMTDESSTKER</sequence>
<keyword evidence="4 8" id="KW-0540">Nuclease</keyword>
<keyword evidence="8" id="KW-0255">Endonuclease</keyword>
<keyword evidence="7 8" id="KW-0233">DNA recombination</keyword>
<evidence type="ECO:0000256" key="5">
    <source>
        <dbReference type="ARBA" id="ARBA00022801"/>
    </source>
</evidence>
<keyword evidence="8" id="KW-0235">DNA replication</keyword>
<dbReference type="Proteomes" id="UP001549167">
    <property type="component" value="Unassembled WGS sequence"/>
</dbReference>
<dbReference type="Pfam" id="PF00149">
    <property type="entry name" value="Metallophos"/>
    <property type="match status" value="1"/>
</dbReference>
<dbReference type="GO" id="GO:0004527">
    <property type="term" value="F:exonuclease activity"/>
    <property type="evidence" value="ECO:0007669"/>
    <property type="project" value="UniProtKB-KW"/>
</dbReference>
<dbReference type="RefSeq" id="WP_354221191.1">
    <property type="nucleotide sequence ID" value="NZ_JBEPMX010000012.1"/>
</dbReference>
<protein>
    <recommendedName>
        <fullName evidence="3 8">Nuclease SbcCD subunit D</fullName>
    </recommendedName>
</protein>